<keyword evidence="6" id="KW-1185">Reference proteome</keyword>
<dbReference type="PROSITE" id="PS50102">
    <property type="entry name" value="RRM"/>
    <property type="match status" value="1"/>
</dbReference>
<dbReference type="SMART" id="SM00360">
    <property type="entry name" value="RRM"/>
    <property type="match status" value="1"/>
</dbReference>
<dbReference type="InterPro" id="IPR000504">
    <property type="entry name" value="RRM_dom"/>
</dbReference>
<dbReference type="Gene3D" id="3.30.70.330">
    <property type="match status" value="1"/>
</dbReference>
<evidence type="ECO:0000256" key="1">
    <source>
        <dbReference type="ARBA" id="ARBA00022884"/>
    </source>
</evidence>
<feature type="region of interest" description="Disordered" evidence="3">
    <location>
        <begin position="177"/>
        <end position="309"/>
    </location>
</feature>
<evidence type="ECO:0000259" key="4">
    <source>
        <dbReference type="PROSITE" id="PS50102"/>
    </source>
</evidence>
<evidence type="ECO:0000256" key="2">
    <source>
        <dbReference type="PROSITE-ProRule" id="PRU00176"/>
    </source>
</evidence>
<protein>
    <recommendedName>
        <fullName evidence="4">RRM domain-containing protein</fullName>
    </recommendedName>
</protein>
<feature type="domain" description="RRM" evidence="4">
    <location>
        <begin position="318"/>
        <end position="396"/>
    </location>
</feature>
<evidence type="ECO:0000313" key="6">
    <source>
        <dbReference type="Proteomes" id="UP001497644"/>
    </source>
</evidence>
<dbReference type="InterPro" id="IPR035979">
    <property type="entry name" value="RBD_domain_sf"/>
</dbReference>
<feature type="region of interest" description="Disordered" evidence="3">
    <location>
        <begin position="96"/>
        <end position="123"/>
    </location>
</feature>
<evidence type="ECO:0000256" key="3">
    <source>
        <dbReference type="SAM" id="MobiDB-lite"/>
    </source>
</evidence>
<reference evidence="5 6" key="1">
    <citation type="submission" date="2024-04" db="EMBL/GenBank/DDBJ databases">
        <authorList>
            <consortium name="Molecular Ecology Group"/>
        </authorList>
    </citation>
    <scope>NUCLEOTIDE SEQUENCE [LARGE SCALE GENOMIC DNA]</scope>
</reference>
<dbReference type="InterPro" id="IPR012677">
    <property type="entry name" value="Nucleotide-bd_a/b_plait_sf"/>
</dbReference>
<proteinExistence type="predicted"/>
<dbReference type="SUPFAM" id="SSF54928">
    <property type="entry name" value="RNA-binding domain, RBD"/>
    <property type="match status" value="1"/>
</dbReference>
<dbReference type="GO" id="GO:0003723">
    <property type="term" value="F:RNA binding"/>
    <property type="evidence" value="ECO:0007669"/>
    <property type="project" value="UniProtKB-UniRule"/>
</dbReference>
<dbReference type="Pfam" id="PF00076">
    <property type="entry name" value="RRM_1"/>
    <property type="match status" value="1"/>
</dbReference>
<sequence>MKTKVDKKGKKRSLSSSLSTKPAQKQENISESKKSPKKAKLSSFVQNGNSTMENKSRILKKMYKPLDKQKAKQQINIGQPLIAKVKTEETKLPKLKEESVTKKTKENKLENLKKKQAKRGLHKRKRKHLLLNAATITLSIEEIEAKIEEIRNREVLSKRAKKILAALNRKLKYEKSNKSEKLNITEKKSNKKNKQQIGALVKIKQESNEDNEDKIKVKKEYVQQKVKLEMDDQDDSNEDDEDESDEDQSDTEKEESMDNANEQFDDESDEEDEEDEEDEDDEDDKDEKANISKAKKEDVKKMKKQATQPLDDQKTKQYVFFVSNLPLDVTADELKQHFLTKIDTVTSVKMQIKSDTKIPYGFAHVEVTNSTDFEKGLSLHHTFLKNRRLNVQVAKSNDKKMNVVKNFAIAKNKKLQVLQKAKKLALGRNQGKKKSLKKEK</sequence>
<feature type="compositionally biased region" description="Basic and acidic residues" evidence="3">
    <location>
        <begin position="96"/>
        <end position="113"/>
    </location>
</feature>
<feature type="compositionally biased region" description="Basic and acidic residues" evidence="3">
    <location>
        <begin position="286"/>
        <end position="300"/>
    </location>
</feature>
<feature type="compositionally biased region" description="Basic and acidic residues" evidence="3">
    <location>
        <begin position="177"/>
        <end position="188"/>
    </location>
</feature>
<feature type="compositionally biased region" description="Polar residues" evidence="3">
    <location>
        <begin position="44"/>
        <end position="53"/>
    </location>
</feature>
<feature type="region of interest" description="Disordered" evidence="3">
    <location>
        <begin position="1"/>
        <end position="55"/>
    </location>
</feature>
<feature type="compositionally biased region" description="Basic and acidic residues" evidence="3">
    <location>
        <begin position="203"/>
        <end position="230"/>
    </location>
</feature>
<dbReference type="AlphaFoldDB" id="A0AAV2N1F8"/>
<name>A0AAV2N1F8_9HYME</name>
<gene>
    <name evidence="5" type="ORF">LPLAT_LOCUS242</name>
</gene>
<evidence type="ECO:0000313" key="5">
    <source>
        <dbReference type="EMBL" id="CAL1673332.1"/>
    </source>
</evidence>
<accession>A0AAV2N1F8</accession>
<feature type="compositionally biased region" description="Basic residues" evidence="3">
    <location>
        <begin position="114"/>
        <end position="123"/>
    </location>
</feature>
<organism evidence="5 6">
    <name type="scientific">Lasius platythorax</name>
    <dbReference type="NCBI Taxonomy" id="488582"/>
    <lineage>
        <taxon>Eukaryota</taxon>
        <taxon>Metazoa</taxon>
        <taxon>Ecdysozoa</taxon>
        <taxon>Arthropoda</taxon>
        <taxon>Hexapoda</taxon>
        <taxon>Insecta</taxon>
        <taxon>Pterygota</taxon>
        <taxon>Neoptera</taxon>
        <taxon>Endopterygota</taxon>
        <taxon>Hymenoptera</taxon>
        <taxon>Apocrita</taxon>
        <taxon>Aculeata</taxon>
        <taxon>Formicoidea</taxon>
        <taxon>Formicidae</taxon>
        <taxon>Formicinae</taxon>
        <taxon>Lasius</taxon>
        <taxon>Lasius</taxon>
    </lineage>
</organism>
<feature type="compositionally biased region" description="Acidic residues" evidence="3">
    <location>
        <begin position="257"/>
        <end position="285"/>
    </location>
</feature>
<feature type="compositionally biased region" description="Acidic residues" evidence="3">
    <location>
        <begin position="231"/>
        <end position="249"/>
    </location>
</feature>
<keyword evidence="1 2" id="KW-0694">RNA-binding</keyword>
<dbReference type="Proteomes" id="UP001497644">
    <property type="component" value="Chromosome 1"/>
</dbReference>
<dbReference type="EMBL" id="OZ034824">
    <property type="protein sequence ID" value="CAL1673332.1"/>
    <property type="molecule type" value="Genomic_DNA"/>
</dbReference>